<dbReference type="AlphaFoldDB" id="A0A813DN33"/>
<protein>
    <recommendedName>
        <fullName evidence="5">PS II complex 12 kDa extrinsic protein</fullName>
    </recommendedName>
</protein>
<gene>
    <name evidence="3" type="ORF">PGLA1383_LOCUS6507</name>
</gene>
<sequence length="205" mass="21233">SSGRDTKPCCCSCGRCCCCCCGSCCWCCCCFCCCFSFSCCCRCRCCSRSSSGGCDCCFVHSLPGAMAMRRQRRVSSAAGLGLVVACLLLGCSTFVPAPTVKAPESLLAARLGGVLGGLGLSLKSGAAWAVTEGYEDYNNIKERMLAKSVPQEIEKAASKGPDMTAATTVGGAGFFILVALAGIVILLVSGKRDTTIRDQANGKRG</sequence>
<evidence type="ECO:0000256" key="2">
    <source>
        <dbReference type="SAM" id="SignalP"/>
    </source>
</evidence>
<evidence type="ECO:0000313" key="4">
    <source>
        <dbReference type="Proteomes" id="UP000654075"/>
    </source>
</evidence>
<feature type="chain" id="PRO_5032777695" description="PS II complex 12 kDa extrinsic protein" evidence="2">
    <location>
        <begin position="41"/>
        <end position="205"/>
    </location>
</feature>
<keyword evidence="2" id="KW-0732">Signal</keyword>
<name>A0A813DN33_POLGL</name>
<comment type="caution">
    <text evidence="3">The sequence shown here is derived from an EMBL/GenBank/DDBJ whole genome shotgun (WGS) entry which is preliminary data.</text>
</comment>
<proteinExistence type="predicted"/>
<feature type="non-terminal residue" evidence="3">
    <location>
        <position position="1"/>
    </location>
</feature>
<feature type="transmembrane region" description="Helical" evidence="1">
    <location>
        <begin position="77"/>
        <end position="97"/>
    </location>
</feature>
<keyword evidence="1" id="KW-0472">Membrane</keyword>
<evidence type="ECO:0000256" key="1">
    <source>
        <dbReference type="SAM" id="Phobius"/>
    </source>
</evidence>
<feature type="transmembrane region" description="Helical" evidence="1">
    <location>
        <begin position="165"/>
        <end position="188"/>
    </location>
</feature>
<organism evidence="3 4">
    <name type="scientific">Polarella glacialis</name>
    <name type="common">Dinoflagellate</name>
    <dbReference type="NCBI Taxonomy" id="89957"/>
    <lineage>
        <taxon>Eukaryota</taxon>
        <taxon>Sar</taxon>
        <taxon>Alveolata</taxon>
        <taxon>Dinophyceae</taxon>
        <taxon>Suessiales</taxon>
        <taxon>Suessiaceae</taxon>
        <taxon>Polarella</taxon>
    </lineage>
</organism>
<keyword evidence="1" id="KW-0812">Transmembrane</keyword>
<dbReference type="Proteomes" id="UP000654075">
    <property type="component" value="Unassembled WGS sequence"/>
</dbReference>
<evidence type="ECO:0000313" key="3">
    <source>
        <dbReference type="EMBL" id="CAE8587674.1"/>
    </source>
</evidence>
<reference evidence="3" key="1">
    <citation type="submission" date="2021-02" db="EMBL/GenBank/DDBJ databases">
        <authorList>
            <person name="Dougan E. K."/>
            <person name="Rhodes N."/>
            <person name="Thang M."/>
            <person name="Chan C."/>
        </authorList>
    </citation>
    <scope>NUCLEOTIDE SEQUENCE</scope>
</reference>
<accession>A0A813DN33</accession>
<dbReference type="EMBL" id="CAJNNV010002708">
    <property type="protein sequence ID" value="CAE8587674.1"/>
    <property type="molecule type" value="Genomic_DNA"/>
</dbReference>
<feature type="signal peptide" evidence="2">
    <location>
        <begin position="1"/>
        <end position="40"/>
    </location>
</feature>
<evidence type="ECO:0008006" key="5">
    <source>
        <dbReference type="Google" id="ProtNLM"/>
    </source>
</evidence>
<keyword evidence="4" id="KW-1185">Reference proteome</keyword>
<keyword evidence="1" id="KW-1133">Transmembrane helix</keyword>